<keyword evidence="5" id="KW-0472">Membrane</keyword>
<sequence>MLARYDHGLRVEIGFCTEAGRRPENQDYVATASGPIGPGALQGIVAAVADGVGGHKGGREAAETCVRGFIDAYYAQPETLGVARAASRALESINAWIAAQARVDSGLAGMATTFSALIFSRRTAFLIHVGDSRAYRLRDFDLELLTSDHVLGRGELSHALLRAVGFEETLRVDNASHAMRLHDRFLLCSDGVHGPLRNASIRALLSEAASPQEAAERLVSAALEAGGDDNATALVADLIDLPPADEMALARVVADLPIESLPRPGEIVDDYRLEQAVSDGRYSRLLRATDLRDGSLLVLKFPHPRVATDASYRRSFVNEAWVAARVRSPFIGEIVEAEESRRTRLYSAMPFYDGETLEARLRRAPKLALEEGVNIATRLARAVATLHRAGIIHRDVKPDNVMLLKDGGLRLIDLGVCRAPRLEDFCAEDVPGTPSYMAPELFLGAPGDEASDLYALGVTIYRAFTGDYPYGEIEPFSRPRFGKPRPIGSRRPDLPAWLDAAVLRAVAVEPRERYGDVLEFAFELENGVHRGIARAPTRKPLYERNPVAFWRIVSLILLALLFFSLLAR</sequence>
<dbReference type="SMART" id="SM00331">
    <property type="entry name" value="PP2C_SIG"/>
    <property type="match status" value="1"/>
</dbReference>
<evidence type="ECO:0000256" key="4">
    <source>
        <dbReference type="ARBA" id="ARBA00022840"/>
    </source>
</evidence>
<dbReference type="STRING" id="655015.B1812_15920"/>
<dbReference type="Gene3D" id="3.60.40.10">
    <property type="entry name" value="PPM-type phosphatase domain"/>
    <property type="match status" value="1"/>
</dbReference>
<dbReference type="Pfam" id="PF00069">
    <property type="entry name" value="Pkinase"/>
    <property type="match status" value="1"/>
</dbReference>
<name>A0A1W6MXQ7_9HYPH</name>
<dbReference type="PANTHER" id="PTHR43289">
    <property type="entry name" value="MITOGEN-ACTIVATED PROTEIN KINASE KINASE KINASE 20-RELATED"/>
    <property type="match status" value="1"/>
</dbReference>
<dbReference type="OrthoDB" id="9801841at2"/>
<dbReference type="CDD" id="cd14014">
    <property type="entry name" value="STKc_PknB_like"/>
    <property type="match status" value="1"/>
</dbReference>
<keyword evidence="4" id="KW-0067">ATP-binding</keyword>
<dbReference type="InterPro" id="IPR036457">
    <property type="entry name" value="PPM-type-like_dom_sf"/>
</dbReference>
<dbReference type="InterPro" id="IPR008271">
    <property type="entry name" value="Ser/Thr_kinase_AS"/>
</dbReference>
<evidence type="ECO:0000256" key="5">
    <source>
        <dbReference type="SAM" id="Phobius"/>
    </source>
</evidence>
<keyword evidence="5" id="KW-1133">Transmembrane helix</keyword>
<dbReference type="GO" id="GO:0005524">
    <property type="term" value="F:ATP binding"/>
    <property type="evidence" value="ECO:0007669"/>
    <property type="project" value="UniProtKB-KW"/>
</dbReference>
<feature type="domain" description="PPM-type phosphatase" evidence="7">
    <location>
        <begin position="12"/>
        <end position="238"/>
    </location>
</feature>
<dbReference type="PROSITE" id="PS51746">
    <property type="entry name" value="PPM_2"/>
    <property type="match status" value="1"/>
</dbReference>
<dbReference type="GO" id="GO:0004674">
    <property type="term" value="F:protein serine/threonine kinase activity"/>
    <property type="evidence" value="ECO:0007669"/>
    <property type="project" value="TreeGrafter"/>
</dbReference>
<organism evidence="8 9">
    <name type="scientific">Methylocystis bryophila</name>
    <dbReference type="NCBI Taxonomy" id="655015"/>
    <lineage>
        <taxon>Bacteria</taxon>
        <taxon>Pseudomonadati</taxon>
        <taxon>Pseudomonadota</taxon>
        <taxon>Alphaproteobacteria</taxon>
        <taxon>Hyphomicrobiales</taxon>
        <taxon>Methylocystaceae</taxon>
        <taxon>Methylocystis</taxon>
    </lineage>
</organism>
<dbReference type="PROSITE" id="PS00108">
    <property type="entry name" value="PROTEIN_KINASE_ST"/>
    <property type="match status" value="1"/>
</dbReference>
<dbReference type="Gene3D" id="1.10.510.10">
    <property type="entry name" value="Transferase(Phosphotransferase) domain 1"/>
    <property type="match status" value="1"/>
</dbReference>
<dbReference type="Gene3D" id="3.30.200.20">
    <property type="entry name" value="Phosphorylase Kinase, domain 1"/>
    <property type="match status" value="1"/>
</dbReference>
<gene>
    <name evidence="8" type="ORF">B1812_15920</name>
</gene>
<dbReference type="KEGG" id="mbry:B1812_15920"/>
<dbReference type="InterPro" id="IPR000719">
    <property type="entry name" value="Prot_kinase_dom"/>
</dbReference>
<evidence type="ECO:0000256" key="1">
    <source>
        <dbReference type="ARBA" id="ARBA00022679"/>
    </source>
</evidence>
<evidence type="ECO:0000259" key="7">
    <source>
        <dbReference type="PROSITE" id="PS51746"/>
    </source>
</evidence>
<proteinExistence type="predicted"/>
<evidence type="ECO:0000259" key="6">
    <source>
        <dbReference type="PROSITE" id="PS50011"/>
    </source>
</evidence>
<dbReference type="SUPFAM" id="SSF81606">
    <property type="entry name" value="PP2C-like"/>
    <property type="match status" value="1"/>
</dbReference>
<keyword evidence="2" id="KW-0547">Nucleotide-binding</keyword>
<keyword evidence="3" id="KW-0418">Kinase</keyword>
<feature type="transmembrane region" description="Helical" evidence="5">
    <location>
        <begin position="548"/>
        <end position="567"/>
    </location>
</feature>
<reference evidence="8 9" key="1">
    <citation type="submission" date="2017-02" db="EMBL/GenBank/DDBJ databases">
        <authorList>
            <person name="Peterson S.W."/>
        </authorList>
    </citation>
    <scope>NUCLEOTIDE SEQUENCE [LARGE SCALE GENOMIC DNA]</scope>
    <source>
        <strain evidence="8 9">S285</strain>
    </source>
</reference>
<dbReference type="CDD" id="cd00143">
    <property type="entry name" value="PP2Cc"/>
    <property type="match status" value="1"/>
</dbReference>
<protein>
    <submittedName>
        <fullName evidence="8">Protein phosphatase</fullName>
    </submittedName>
</protein>
<keyword evidence="9" id="KW-1185">Reference proteome</keyword>
<feature type="domain" description="Protein kinase" evidence="6">
    <location>
        <begin position="271"/>
        <end position="532"/>
    </location>
</feature>
<evidence type="ECO:0000256" key="2">
    <source>
        <dbReference type="ARBA" id="ARBA00022741"/>
    </source>
</evidence>
<dbReference type="Pfam" id="PF13672">
    <property type="entry name" value="PP2C_2"/>
    <property type="match status" value="1"/>
</dbReference>
<dbReference type="Proteomes" id="UP000193978">
    <property type="component" value="Chromosome"/>
</dbReference>
<dbReference type="PROSITE" id="PS50011">
    <property type="entry name" value="PROTEIN_KINASE_DOM"/>
    <property type="match status" value="1"/>
</dbReference>
<keyword evidence="5" id="KW-0812">Transmembrane</keyword>
<dbReference type="SMART" id="SM00332">
    <property type="entry name" value="PP2Cc"/>
    <property type="match status" value="1"/>
</dbReference>
<dbReference type="InterPro" id="IPR001932">
    <property type="entry name" value="PPM-type_phosphatase-like_dom"/>
</dbReference>
<keyword evidence="1" id="KW-0808">Transferase</keyword>
<accession>A0A1W6MXQ7</accession>
<evidence type="ECO:0000313" key="9">
    <source>
        <dbReference type="Proteomes" id="UP000193978"/>
    </source>
</evidence>
<dbReference type="EMBL" id="CP019948">
    <property type="protein sequence ID" value="ARN82329.1"/>
    <property type="molecule type" value="Genomic_DNA"/>
</dbReference>
<dbReference type="PANTHER" id="PTHR43289:SF6">
    <property type="entry name" value="SERINE_THREONINE-PROTEIN KINASE NEKL-3"/>
    <property type="match status" value="1"/>
</dbReference>
<dbReference type="SMART" id="SM00220">
    <property type="entry name" value="S_TKc"/>
    <property type="match status" value="1"/>
</dbReference>
<dbReference type="AlphaFoldDB" id="A0A1W6MXQ7"/>
<evidence type="ECO:0000256" key="3">
    <source>
        <dbReference type="ARBA" id="ARBA00022777"/>
    </source>
</evidence>
<evidence type="ECO:0000313" key="8">
    <source>
        <dbReference type="EMBL" id="ARN82329.1"/>
    </source>
</evidence>
<dbReference type="InterPro" id="IPR011009">
    <property type="entry name" value="Kinase-like_dom_sf"/>
</dbReference>
<dbReference type="SUPFAM" id="SSF56112">
    <property type="entry name" value="Protein kinase-like (PK-like)"/>
    <property type="match status" value="1"/>
</dbReference>